<dbReference type="PRINTS" id="PR00107">
    <property type="entry name" value="PHOSPHOCPHPR"/>
</dbReference>
<sequence length="89" mass="9702">MIRATVTIINKLGLHARASAKLNKLANEFSCRITLEKDGRKADAKNIMSLMMLAASKGTDVILETEGEDEQAAFDAVTGLINNFFEEGE</sequence>
<name>A0AB38YCT2_9GAMM</name>
<dbReference type="InterPro" id="IPR000032">
    <property type="entry name" value="HPr-like"/>
</dbReference>
<evidence type="ECO:0000256" key="3">
    <source>
        <dbReference type="ARBA" id="ARBA00022490"/>
    </source>
</evidence>
<comment type="similarity">
    <text evidence="2">Belongs to the HPr family.</text>
</comment>
<dbReference type="SUPFAM" id="SSF55594">
    <property type="entry name" value="HPr-like"/>
    <property type="match status" value="1"/>
</dbReference>
<dbReference type="AlphaFoldDB" id="A0AB38YCT2"/>
<dbReference type="RefSeq" id="WP_304994462.1">
    <property type="nucleotide sequence ID" value="NZ_CP101717.1"/>
</dbReference>
<dbReference type="PROSITE" id="PS51350">
    <property type="entry name" value="PTS_HPR_DOM"/>
    <property type="match status" value="1"/>
</dbReference>
<dbReference type="PANTHER" id="PTHR33705:SF2">
    <property type="entry name" value="PHOSPHOCARRIER PROTEIN NPR"/>
    <property type="match status" value="1"/>
</dbReference>
<dbReference type="PROSITE" id="PS00369">
    <property type="entry name" value="PTS_HPR_HIS"/>
    <property type="match status" value="1"/>
</dbReference>
<accession>A0AB38YCT2</accession>
<dbReference type="InterPro" id="IPR050399">
    <property type="entry name" value="HPr"/>
</dbReference>
<dbReference type="GO" id="GO:0005737">
    <property type="term" value="C:cytoplasm"/>
    <property type="evidence" value="ECO:0007669"/>
    <property type="project" value="UniProtKB-SubCell"/>
</dbReference>
<keyword evidence="3" id="KW-0963">Cytoplasm</keyword>
<dbReference type="EMBL" id="CP101717">
    <property type="protein sequence ID" value="WLD57174.1"/>
    <property type="molecule type" value="Genomic_DNA"/>
</dbReference>
<dbReference type="Pfam" id="PF00381">
    <property type="entry name" value="PTS-HPr"/>
    <property type="match status" value="1"/>
</dbReference>
<keyword evidence="4" id="KW-0598">Phosphotransferase system</keyword>
<reference evidence="6" key="1">
    <citation type="submission" date="2022-07" db="EMBL/GenBank/DDBJ databases">
        <title>Complete genome sequence of Salinispirillum sp. LH10-3-1 capable of multiple carbohydrate inversion isolated from a soda lake.</title>
        <authorList>
            <person name="Liu J."/>
            <person name="Zhai Y."/>
            <person name="Zhang H."/>
            <person name="Yang H."/>
            <person name="Qu J."/>
            <person name="Li J."/>
        </authorList>
    </citation>
    <scope>NUCLEOTIDE SEQUENCE</scope>
    <source>
        <strain evidence="6">LH 10-3-1</strain>
    </source>
</reference>
<organism evidence="6">
    <name type="scientific">Salinispirillum sp. LH 10-3-1</name>
    <dbReference type="NCBI Taxonomy" id="2952525"/>
    <lineage>
        <taxon>Bacteria</taxon>
        <taxon>Pseudomonadati</taxon>
        <taxon>Pseudomonadota</taxon>
        <taxon>Gammaproteobacteria</taxon>
        <taxon>Oceanospirillales</taxon>
        <taxon>Saccharospirillaceae</taxon>
        <taxon>Salinispirillum</taxon>
    </lineage>
</organism>
<dbReference type="NCBIfam" id="TIGR01003">
    <property type="entry name" value="PTS_HPr_family"/>
    <property type="match status" value="1"/>
</dbReference>
<dbReference type="CDD" id="cd00367">
    <property type="entry name" value="PTS-HPr_like"/>
    <property type="match status" value="1"/>
</dbReference>
<evidence type="ECO:0000313" key="6">
    <source>
        <dbReference type="EMBL" id="WLD57174.1"/>
    </source>
</evidence>
<dbReference type="InterPro" id="IPR001020">
    <property type="entry name" value="PTS_HPr_His_P_site"/>
</dbReference>
<protein>
    <submittedName>
        <fullName evidence="6">HPr family phosphocarrier protein</fullName>
    </submittedName>
</protein>
<dbReference type="InterPro" id="IPR035895">
    <property type="entry name" value="HPr-like_sf"/>
</dbReference>
<dbReference type="PANTHER" id="PTHR33705">
    <property type="entry name" value="PHOSPHOCARRIER PROTEIN HPR"/>
    <property type="match status" value="1"/>
</dbReference>
<evidence type="ECO:0000256" key="4">
    <source>
        <dbReference type="ARBA" id="ARBA00022683"/>
    </source>
</evidence>
<comment type="subcellular location">
    <subcellularLocation>
        <location evidence="1">Cytoplasm</location>
    </subcellularLocation>
</comment>
<evidence type="ECO:0000256" key="1">
    <source>
        <dbReference type="ARBA" id="ARBA00004496"/>
    </source>
</evidence>
<proteinExistence type="inferred from homology"/>
<feature type="domain" description="HPr" evidence="5">
    <location>
        <begin position="1"/>
        <end position="88"/>
    </location>
</feature>
<dbReference type="GO" id="GO:0009401">
    <property type="term" value="P:phosphoenolpyruvate-dependent sugar phosphotransferase system"/>
    <property type="evidence" value="ECO:0007669"/>
    <property type="project" value="UniProtKB-KW"/>
</dbReference>
<evidence type="ECO:0000259" key="5">
    <source>
        <dbReference type="PROSITE" id="PS51350"/>
    </source>
</evidence>
<dbReference type="Gene3D" id="3.30.1340.10">
    <property type="entry name" value="HPr-like"/>
    <property type="match status" value="1"/>
</dbReference>
<gene>
    <name evidence="6" type="ORF">NFC81_10635</name>
</gene>
<evidence type="ECO:0000256" key="2">
    <source>
        <dbReference type="ARBA" id="ARBA00010736"/>
    </source>
</evidence>